<evidence type="ECO:0000256" key="6">
    <source>
        <dbReference type="ARBA" id="ARBA00043742"/>
    </source>
</evidence>
<dbReference type="Gene3D" id="3.40.50.1820">
    <property type="entry name" value="alpha/beta hydrolase"/>
    <property type="match status" value="1"/>
</dbReference>
<evidence type="ECO:0000313" key="14">
    <source>
        <dbReference type="Proteomes" id="UP000827092"/>
    </source>
</evidence>
<dbReference type="AlphaFoldDB" id="A0AAV6U2J6"/>
<dbReference type="SUPFAM" id="SSF53474">
    <property type="entry name" value="alpha/beta-Hydrolases"/>
    <property type="match status" value="1"/>
</dbReference>
<protein>
    <recommendedName>
        <fullName evidence="7">sn-1-specific diacylglycerol lipase ABHD11</fullName>
        <ecNumber evidence="3">3.1.1.116</ecNumber>
    </recommendedName>
    <alternativeName>
        <fullName evidence="4">Alpha/beta hydrolase domain-containing protein 11</fullName>
    </alternativeName>
</protein>
<evidence type="ECO:0000256" key="4">
    <source>
        <dbReference type="ARBA" id="ARBA00042703"/>
    </source>
</evidence>
<keyword evidence="14" id="KW-1185">Reference proteome</keyword>
<evidence type="ECO:0000259" key="12">
    <source>
        <dbReference type="Pfam" id="PF00561"/>
    </source>
</evidence>
<comment type="catalytic activity">
    <reaction evidence="9">
        <text>1,2-didecanoylglycerol + H2O = decanoylglycerol + decanoate + H(+)</text>
        <dbReference type="Rhea" id="RHEA:48596"/>
        <dbReference type="ChEBI" id="CHEBI:11152"/>
        <dbReference type="ChEBI" id="CHEBI:15377"/>
        <dbReference type="ChEBI" id="CHEBI:15378"/>
        <dbReference type="ChEBI" id="CHEBI:27689"/>
        <dbReference type="ChEBI" id="CHEBI:90605"/>
    </reaction>
</comment>
<evidence type="ECO:0000256" key="10">
    <source>
        <dbReference type="ARBA" id="ARBA00048513"/>
    </source>
</evidence>
<name>A0AAV6U2J6_9ARAC</name>
<evidence type="ECO:0000256" key="9">
    <source>
        <dbReference type="ARBA" id="ARBA00048504"/>
    </source>
</evidence>
<comment type="catalytic activity">
    <reaction evidence="6">
        <text>a 1,3-diacyl-sn-glycerol + H2O = a 1-acyl-sn-glycerol + a fatty acid + H(+)</text>
        <dbReference type="Rhea" id="RHEA:38503"/>
        <dbReference type="ChEBI" id="CHEBI:15377"/>
        <dbReference type="ChEBI" id="CHEBI:15378"/>
        <dbReference type="ChEBI" id="CHEBI:28868"/>
        <dbReference type="ChEBI" id="CHEBI:64683"/>
        <dbReference type="ChEBI" id="CHEBI:77272"/>
    </reaction>
</comment>
<evidence type="ECO:0000256" key="1">
    <source>
        <dbReference type="ARBA" id="ARBA00008645"/>
    </source>
</evidence>
<comment type="catalytic activity">
    <reaction evidence="8">
        <text>1-octadecanoyl-2-(4Z,7Z,10Z,13Z,16Z,19Z-docosahexaenoyl)-sn-glycerol + H2O = 2-(4Z,7Z,10Z,13Z,16Z,19Z-docosahexaenoyl)-glycerol + octadecanoate + H(+)</text>
        <dbReference type="Rhea" id="RHEA:77107"/>
        <dbReference type="ChEBI" id="CHEBI:15377"/>
        <dbReference type="ChEBI" id="CHEBI:15378"/>
        <dbReference type="ChEBI" id="CHEBI:25629"/>
        <dbReference type="ChEBI" id="CHEBI:77129"/>
        <dbReference type="ChEBI" id="CHEBI:186738"/>
    </reaction>
</comment>
<dbReference type="GO" id="GO:0005739">
    <property type="term" value="C:mitochondrion"/>
    <property type="evidence" value="ECO:0007669"/>
    <property type="project" value="TreeGrafter"/>
</dbReference>
<dbReference type="InterPro" id="IPR000073">
    <property type="entry name" value="AB_hydrolase_1"/>
</dbReference>
<evidence type="ECO:0000256" key="3">
    <source>
        <dbReference type="ARBA" id="ARBA00026104"/>
    </source>
</evidence>
<comment type="catalytic activity">
    <reaction evidence="11">
        <text>1-octadecanoyl-2-(5Z,8Z,11Z,14Z-eicosatetraenoyl)-sn-glycerol + H2O = 2-(5Z,8Z,11Z,14Z-eicosatetraenoyl)-glycerol + octadecanoate + H(+)</text>
        <dbReference type="Rhea" id="RHEA:38507"/>
        <dbReference type="ChEBI" id="CHEBI:15377"/>
        <dbReference type="ChEBI" id="CHEBI:15378"/>
        <dbReference type="ChEBI" id="CHEBI:25629"/>
        <dbReference type="ChEBI" id="CHEBI:52392"/>
        <dbReference type="ChEBI" id="CHEBI:75728"/>
    </reaction>
</comment>
<gene>
    <name evidence="13" type="ORF">JTE90_011838</name>
</gene>
<feature type="domain" description="AB hydrolase-1" evidence="12">
    <location>
        <begin position="25"/>
        <end position="270"/>
    </location>
</feature>
<organism evidence="13 14">
    <name type="scientific">Oedothorax gibbosus</name>
    <dbReference type="NCBI Taxonomy" id="931172"/>
    <lineage>
        <taxon>Eukaryota</taxon>
        <taxon>Metazoa</taxon>
        <taxon>Ecdysozoa</taxon>
        <taxon>Arthropoda</taxon>
        <taxon>Chelicerata</taxon>
        <taxon>Arachnida</taxon>
        <taxon>Araneae</taxon>
        <taxon>Araneomorphae</taxon>
        <taxon>Entelegynae</taxon>
        <taxon>Araneoidea</taxon>
        <taxon>Linyphiidae</taxon>
        <taxon>Erigoninae</taxon>
        <taxon>Oedothorax</taxon>
    </lineage>
</organism>
<dbReference type="EMBL" id="JAFNEN010000733">
    <property type="protein sequence ID" value="KAG8177946.1"/>
    <property type="molecule type" value="Genomic_DNA"/>
</dbReference>
<dbReference type="EC" id="3.1.1.116" evidence="3"/>
<dbReference type="PRINTS" id="PR00111">
    <property type="entry name" value="ABHYDROLASE"/>
</dbReference>
<evidence type="ECO:0000256" key="11">
    <source>
        <dbReference type="ARBA" id="ARBA00048919"/>
    </source>
</evidence>
<comment type="similarity">
    <text evidence="1">Belongs to the AB hydrolase superfamily.</text>
</comment>
<dbReference type="InterPro" id="IPR029058">
    <property type="entry name" value="AB_hydrolase_fold"/>
</dbReference>
<evidence type="ECO:0000256" key="7">
    <source>
        <dbReference type="ARBA" id="ARBA00044064"/>
    </source>
</evidence>
<dbReference type="Proteomes" id="UP000827092">
    <property type="component" value="Unassembled WGS sequence"/>
</dbReference>
<dbReference type="PANTHER" id="PTHR46118">
    <property type="entry name" value="PROTEIN ABHD11"/>
    <property type="match status" value="1"/>
</dbReference>
<reference evidence="13 14" key="1">
    <citation type="journal article" date="2022" name="Nat. Ecol. Evol.">
        <title>A masculinizing supergene underlies an exaggerated male reproductive morph in a spider.</title>
        <authorList>
            <person name="Hendrickx F."/>
            <person name="De Corte Z."/>
            <person name="Sonet G."/>
            <person name="Van Belleghem S.M."/>
            <person name="Kostlbacher S."/>
            <person name="Vangestel C."/>
        </authorList>
    </citation>
    <scope>NUCLEOTIDE SEQUENCE [LARGE SCALE GENOMIC DNA]</scope>
    <source>
        <strain evidence="13">W744_W776</strain>
    </source>
</reference>
<keyword evidence="2" id="KW-0378">Hydrolase</keyword>
<accession>A0AAV6U2J6</accession>
<comment type="catalytic activity">
    <reaction evidence="5">
        <text>a 1,2-diacyl-sn-glycerol + H2O = a 2-acylglycerol + a fatty acid + H(+)</text>
        <dbReference type="Rhea" id="RHEA:33275"/>
        <dbReference type="ChEBI" id="CHEBI:15377"/>
        <dbReference type="ChEBI" id="CHEBI:15378"/>
        <dbReference type="ChEBI" id="CHEBI:17389"/>
        <dbReference type="ChEBI" id="CHEBI:17815"/>
        <dbReference type="ChEBI" id="CHEBI:28868"/>
        <dbReference type="EC" id="3.1.1.116"/>
    </reaction>
</comment>
<evidence type="ECO:0000256" key="2">
    <source>
        <dbReference type="ARBA" id="ARBA00022801"/>
    </source>
</evidence>
<dbReference type="GO" id="GO:0052689">
    <property type="term" value="F:carboxylic ester hydrolase activity"/>
    <property type="evidence" value="ECO:0007669"/>
    <property type="project" value="TreeGrafter"/>
</dbReference>
<dbReference type="PANTHER" id="PTHR46118:SF4">
    <property type="entry name" value="PROTEIN ABHD11"/>
    <property type="match status" value="1"/>
</dbReference>
<proteinExistence type="inferred from homology"/>
<evidence type="ECO:0000313" key="13">
    <source>
        <dbReference type="EMBL" id="KAG8177946.1"/>
    </source>
</evidence>
<dbReference type="Pfam" id="PF00561">
    <property type="entry name" value="Abhydrolase_1"/>
    <property type="match status" value="1"/>
</dbReference>
<evidence type="ECO:0000256" key="5">
    <source>
        <dbReference type="ARBA" id="ARBA00043667"/>
    </source>
</evidence>
<comment type="caution">
    <text evidence="13">The sequence shown here is derived from an EMBL/GenBank/DDBJ whole genome shotgun (WGS) entry which is preliminary data.</text>
</comment>
<comment type="catalytic activity">
    <reaction evidence="10">
        <text>1-octadecanoyl-2-(9Z-octadecenoyl)-sn-glycerol + H2O = 2-(9Z-octadecenoyl)-glycerol + octadecanoate + H(+)</text>
        <dbReference type="Rhea" id="RHEA:77103"/>
        <dbReference type="ChEBI" id="CHEBI:15377"/>
        <dbReference type="ChEBI" id="CHEBI:15378"/>
        <dbReference type="ChEBI" id="CHEBI:25629"/>
        <dbReference type="ChEBI" id="CHEBI:73990"/>
        <dbReference type="ChEBI" id="CHEBI:75468"/>
    </reaction>
</comment>
<evidence type="ECO:0000256" key="8">
    <source>
        <dbReference type="ARBA" id="ARBA00048283"/>
    </source>
</evidence>
<sequence>MIRSTPVPLSFICVQPDDGKCSDSPPIVFLHGLCRFKANWGSIPQEVANATQRKVYVIDARNHGDSEWCDEFTFDKNSEDLLHFMDYIGAPKATLVGHSMGGLTSIKTALRAPERVENLVIEDMYVKRIPQTVTDDIVKYLNLMGKATDEIQPEVDESTAKNMIGKNIMNQYPDAENYEKRDHQGDFDLKRKSDGRYYHSCNVDAIVKAMSDNETLMTENTGEFCGPTAFIYGGKSPFKVGEDEENIKGCFPNAEIIKIDEADHEVHYEFPAQFTEALLGFLNK</sequence>